<reference evidence="2 3" key="1">
    <citation type="submission" date="2021-10" db="EMBL/GenBank/DDBJ databases">
        <title>Whole-genome sequencing analysis of Laribacter hongkongensis: virulence gene profiles, carbohydrate-active enzyme prediction, and antimicrobial resistance characterization.</title>
        <authorList>
            <person name="Yuan P."/>
            <person name="Zhan Y."/>
            <person name="Chen D."/>
        </authorList>
    </citation>
    <scope>NUCLEOTIDE SEQUENCE [LARGE SCALE GENOMIC DNA]</scope>
    <source>
        <strain evidence="2 3">W67</strain>
    </source>
</reference>
<gene>
    <name evidence="2" type="ORF">LH440_03355</name>
</gene>
<dbReference type="AlphaFoldDB" id="A0ABD4SN31"/>
<dbReference type="Pfam" id="PF05742">
    <property type="entry name" value="TANGO2"/>
    <property type="match status" value="1"/>
</dbReference>
<dbReference type="PROSITE" id="PS51257">
    <property type="entry name" value="PROKAR_LIPOPROTEIN"/>
    <property type="match status" value="1"/>
</dbReference>
<dbReference type="PANTHER" id="PTHR17985:SF8">
    <property type="entry name" value="TRANSPORT AND GOLGI ORGANIZATION PROTEIN 2 HOMOLOG"/>
    <property type="match status" value="1"/>
</dbReference>
<name>A0ABD4SN31_9NEIS</name>
<dbReference type="InterPro" id="IPR008551">
    <property type="entry name" value="TANGO2"/>
</dbReference>
<comment type="caution">
    <text evidence="2">The sequence shown here is derived from an EMBL/GenBank/DDBJ whole genome shotgun (WGS) entry which is preliminary data.</text>
</comment>
<organism evidence="2 3">
    <name type="scientific">Laribacter hongkongensis</name>
    <dbReference type="NCBI Taxonomy" id="168471"/>
    <lineage>
        <taxon>Bacteria</taxon>
        <taxon>Pseudomonadati</taxon>
        <taxon>Pseudomonadota</taxon>
        <taxon>Betaproteobacteria</taxon>
        <taxon>Neisseriales</taxon>
        <taxon>Aquaspirillaceae</taxon>
        <taxon>Laribacter</taxon>
    </lineage>
</organism>
<evidence type="ECO:0000313" key="2">
    <source>
        <dbReference type="EMBL" id="MCG9024954.1"/>
    </source>
</evidence>
<feature type="signal peptide" evidence="1">
    <location>
        <begin position="1"/>
        <end position="20"/>
    </location>
</feature>
<evidence type="ECO:0000313" key="3">
    <source>
        <dbReference type="Proteomes" id="UP001200247"/>
    </source>
</evidence>
<dbReference type="Proteomes" id="UP001200247">
    <property type="component" value="Unassembled WGS sequence"/>
</dbReference>
<keyword evidence="1" id="KW-0732">Signal</keyword>
<dbReference type="EMBL" id="JAJAXM010000004">
    <property type="protein sequence ID" value="MCG9024954.1"/>
    <property type="molecule type" value="Genomic_DNA"/>
</dbReference>
<feature type="chain" id="PRO_5044765572" evidence="1">
    <location>
        <begin position="21"/>
        <end position="268"/>
    </location>
</feature>
<protein>
    <submittedName>
        <fullName evidence="2">NRDE family protein</fullName>
    </submittedName>
</protein>
<dbReference type="PANTHER" id="PTHR17985">
    <property type="entry name" value="SER/THR-RICH PROTEIN T10 IN DGCR REGION"/>
    <property type="match status" value="1"/>
</dbReference>
<evidence type="ECO:0000256" key="1">
    <source>
        <dbReference type="SAM" id="SignalP"/>
    </source>
</evidence>
<dbReference type="RefSeq" id="WP_239893539.1">
    <property type="nucleotide sequence ID" value="NZ_JAJAXA010000031.1"/>
</dbReference>
<accession>A0ABD4SN31</accession>
<sequence>MPLISRPVAAMCLIALACHAVPGFPLVLLANRDEQYARPSAPVDWWDDQPGILGGRDLQAGGGWLAIHRDGRLAAVTNVRDGRRYAGRRSRGELVTHFLTSEEPLTDFTGWLSRHGGDFAPFNLVFGRVDALYVYHSPTRELRRLTRGIHGISNGRPDAGWPKVERLNSHLRGLARLPAEDSVFEWLADREEAPLAQLPNTGVGAGLERLLSPVFIAGRDYGTRASSFLVVDAQGRVRFTEQSWYAGRPDRRRPFQFRLEPRSCPSPA</sequence>
<proteinExistence type="predicted"/>